<evidence type="ECO:0000313" key="12">
    <source>
        <dbReference type="Proteomes" id="UP000095767"/>
    </source>
</evidence>
<dbReference type="GO" id="GO:0005634">
    <property type="term" value="C:nucleus"/>
    <property type="evidence" value="ECO:0007669"/>
    <property type="project" value="TreeGrafter"/>
</dbReference>
<dbReference type="AlphaFoldDB" id="A0A1E5VIS0"/>
<dbReference type="PANTHER" id="PTHR10169">
    <property type="entry name" value="DNA TOPOISOMERASE/GYRASE"/>
    <property type="match status" value="1"/>
</dbReference>
<dbReference type="InterPro" id="IPR050634">
    <property type="entry name" value="DNA_Topoisomerase_II"/>
</dbReference>
<keyword evidence="8 11" id="KW-0413">Isomerase</keyword>
<dbReference type="EMBL" id="LWDX02038525">
    <property type="protein sequence ID" value="OEL24964.1"/>
    <property type="molecule type" value="Genomic_DNA"/>
</dbReference>
<evidence type="ECO:0000256" key="8">
    <source>
        <dbReference type="ARBA" id="ARBA00023235"/>
    </source>
</evidence>
<evidence type="ECO:0000256" key="5">
    <source>
        <dbReference type="ARBA" id="ARBA00022840"/>
    </source>
</evidence>
<dbReference type="STRING" id="888268.A0A1E5VIS0"/>
<dbReference type="PRINTS" id="PR01158">
    <property type="entry name" value="TOPISMRASEII"/>
</dbReference>
<reference evidence="11 12" key="1">
    <citation type="submission" date="2016-09" db="EMBL/GenBank/DDBJ databases">
        <title>The draft genome of Dichanthelium oligosanthes: A C3 panicoid grass species.</title>
        <authorList>
            <person name="Studer A.J."/>
            <person name="Schnable J.C."/>
            <person name="Brutnell T.P."/>
        </authorList>
    </citation>
    <scope>NUCLEOTIDE SEQUENCE [LARGE SCALE GENOMIC DNA]</scope>
    <source>
        <strain evidence="12">cv. Kellogg 1175</strain>
        <tissue evidence="11">Leaf</tissue>
    </source>
</reference>
<comment type="cofactor">
    <cofactor evidence="2">
        <name>Mg(2+)</name>
        <dbReference type="ChEBI" id="CHEBI:18420"/>
    </cofactor>
</comment>
<dbReference type="SUPFAM" id="SSF56719">
    <property type="entry name" value="Type II DNA topoisomerase"/>
    <property type="match status" value="1"/>
</dbReference>
<evidence type="ECO:0000256" key="1">
    <source>
        <dbReference type="ARBA" id="ARBA00000185"/>
    </source>
</evidence>
<evidence type="ECO:0000259" key="10">
    <source>
        <dbReference type="PROSITE" id="PS52040"/>
    </source>
</evidence>
<comment type="caution">
    <text evidence="9">Lacks conserved residue(s) required for the propagation of feature annotation.</text>
</comment>
<comment type="caution">
    <text evidence="11">The sequence shown here is derived from an EMBL/GenBank/DDBJ whole genome shotgun (WGS) entry which is preliminary data.</text>
</comment>
<keyword evidence="12" id="KW-1185">Reference proteome</keyword>
<dbReference type="Pfam" id="PF00521">
    <property type="entry name" value="DNA_topoisoIV"/>
    <property type="match status" value="1"/>
</dbReference>
<dbReference type="OrthoDB" id="276498at2759"/>
<evidence type="ECO:0000256" key="3">
    <source>
        <dbReference type="ARBA" id="ARBA00012895"/>
    </source>
</evidence>
<dbReference type="PANTHER" id="PTHR10169:SF38">
    <property type="entry name" value="DNA TOPOISOMERASE 2"/>
    <property type="match status" value="1"/>
</dbReference>
<dbReference type="GO" id="GO:0006265">
    <property type="term" value="P:DNA topological change"/>
    <property type="evidence" value="ECO:0007669"/>
    <property type="project" value="InterPro"/>
</dbReference>
<name>A0A1E5VIS0_9POAL</name>
<evidence type="ECO:0000313" key="11">
    <source>
        <dbReference type="EMBL" id="OEL24964.1"/>
    </source>
</evidence>
<proteinExistence type="predicted"/>
<evidence type="ECO:0000256" key="9">
    <source>
        <dbReference type="PROSITE-ProRule" id="PRU01384"/>
    </source>
</evidence>
<dbReference type="InterPro" id="IPR001154">
    <property type="entry name" value="TopoII_euk"/>
</dbReference>
<dbReference type="InterPro" id="IPR002205">
    <property type="entry name" value="Topo_IIA_dom_A"/>
</dbReference>
<evidence type="ECO:0000256" key="2">
    <source>
        <dbReference type="ARBA" id="ARBA00001946"/>
    </source>
</evidence>
<keyword evidence="6" id="KW-0799">Topoisomerase</keyword>
<dbReference type="Proteomes" id="UP000095767">
    <property type="component" value="Unassembled WGS sequence"/>
</dbReference>
<dbReference type="GO" id="GO:0000819">
    <property type="term" value="P:sister chromatid segregation"/>
    <property type="evidence" value="ECO:0007669"/>
    <property type="project" value="TreeGrafter"/>
</dbReference>
<protein>
    <recommendedName>
        <fullName evidence="3">DNA topoisomerase (ATP-hydrolyzing)</fullName>
        <ecNumber evidence="3">5.6.2.2</ecNumber>
    </recommendedName>
</protein>
<sequence>MADQQPSVADLQRSSIPSVVDGLTPDQRKIMFCLLKRKSHKKFKVSQLSAYVSKHTACHHHDEQRLATTIIRLTHSFVGSNNINLLHPGGQISTRYMGGKDRASPEHITTKLLPITSLIFPKDDDVLLDYLNEDGKSIDPTWDYKQFLESLAPDPKNDTGTFIEEWMMSASTEYVDFEVILSEENDNVQKYDTPEQIIEEFFKIALLENIELDLRKLEREVRFFCGIVHGDIVVSNRKGADLLVELQRKILILIRRN</sequence>
<comment type="catalytic activity">
    <reaction evidence="1">
        <text>ATP-dependent breakage, passage and rejoining of double-stranded DNA.</text>
        <dbReference type="EC" id="5.6.2.2"/>
    </reaction>
</comment>
<evidence type="ECO:0000256" key="4">
    <source>
        <dbReference type="ARBA" id="ARBA00022741"/>
    </source>
</evidence>
<dbReference type="GO" id="GO:0000712">
    <property type="term" value="P:resolution of meiotic recombination intermediates"/>
    <property type="evidence" value="ECO:0007669"/>
    <property type="project" value="TreeGrafter"/>
</dbReference>
<keyword evidence="5" id="KW-0067">ATP-binding</keyword>
<organism evidence="11 12">
    <name type="scientific">Dichanthelium oligosanthes</name>
    <dbReference type="NCBI Taxonomy" id="888268"/>
    <lineage>
        <taxon>Eukaryota</taxon>
        <taxon>Viridiplantae</taxon>
        <taxon>Streptophyta</taxon>
        <taxon>Embryophyta</taxon>
        <taxon>Tracheophyta</taxon>
        <taxon>Spermatophyta</taxon>
        <taxon>Magnoliopsida</taxon>
        <taxon>Liliopsida</taxon>
        <taxon>Poales</taxon>
        <taxon>Poaceae</taxon>
        <taxon>PACMAD clade</taxon>
        <taxon>Panicoideae</taxon>
        <taxon>Panicodae</taxon>
        <taxon>Paniceae</taxon>
        <taxon>Dichantheliinae</taxon>
        <taxon>Dichanthelium</taxon>
    </lineage>
</organism>
<dbReference type="GO" id="GO:0005524">
    <property type="term" value="F:ATP binding"/>
    <property type="evidence" value="ECO:0007669"/>
    <property type="project" value="UniProtKB-KW"/>
</dbReference>
<dbReference type="InterPro" id="IPR013758">
    <property type="entry name" value="Topo_IIA_A/C_ab"/>
</dbReference>
<dbReference type="EC" id="5.6.2.2" evidence="3"/>
<evidence type="ECO:0000256" key="7">
    <source>
        <dbReference type="ARBA" id="ARBA00023125"/>
    </source>
</evidence>
<dbReference type="PROSITE" id="PS52040">
    <property type="entry name" value="TOPO_IIA"/>
    <property type="match status" value="1"/>
</dbReference>
<keyword evidence="4" id="KW-0547">Nucleotide-binding</keyword>
<evidence type="ECO:0000256" key="6">
    <source>
        <dbReference type="ARBA" id="ARBA00023029"/>
    </source>
</evidence>
<dbReference type="Gene3D" id="3.90.199.10">
    <property type="entry name" value="Topoisomerase II, domain 5"/>
    <property type="match status" value="1"/>
</dbReference>
<dbReference type="SMART" id="SM00434">
    <property type="entry name" value="TOP4c"/>
    <property type="match status" value="1"/>
</dbReference>
<gene>
    <name evidence="11" type="ORF">BAE44_0014012</name>
</gene>
<dbReference type="InterPro" id="IPR013760">
    <property type="entry name" value="Topo_IIA-like_dom_sf"/>
</dbReference>
<keyword evidence="7 9" id="KW-0238">DNA-binding</keyword>
<feature type="domain" description="Topo IIA-type catalytic" evidence="10">
    <location>
        <begin position="16"/>
        <end position="257"/>
    </location>
</feature>
<dbReference type="GO" id="GO:0003918">
    <property type="term" value="F:DNA topoisomerase type II (double strand cut, ATP-hydrolyzing) activity"/>
    <property type="evidence" value="ECO:0007669"/>
    <property type="project" value="UniProtKB-EC"/>
</dbReference>
<accession>A0A1E5VIS0</accession>
<dbReference type="GO" id="GO:0003677">
    <property type="term" value="F:DNA binding"/>
    <property type="evidence" value="ECO:0007669"/>
    <property type="project" value="UniProtKB-UniRule"/>
</dbReference>